<protein>
    <recommendedName>
        <fullName evidence="8">Rhodopsin domain-containing protein</fullName>
    </recommendedName>
</protein>
<dbReference type="EMBL" id="JAULSV010000007">
    <property type="protein sequence ID" value="KAK0639881.1"/>
    <property type="molecule type" value="Genomic_DNA"/>
</dbReference>
<evidence type="ECO:0000256" key="2">
    <source>
        <dbReference type="ARBA" id="ARBA00022692"/>
    </source>
</evidence>
<comment type="similarity">
    <text evidence="5">Belongs to the SAT4 family.</text>
</comment>
<evidence type="ECO:0000256" key="5">
    <source>
        <dbReference type="ARBA" id="ARBA00038359"/>
    </source>
</evidence>
<reference evidence="9" key="1">
    <citation type="submission" date="2023-06" db="EMBL/GenBank/DDBJ databases">
        <title>Genome-scale phylogeny and comparative genomics of the fungal order Sordariales.</title>
        <authorList>
            <consortium name="Lawrence Berkeley National Laboratory"/>
            <person name="Hensen N."/>
            <person name="Bonometti L."/>
            <person name="Westerberg I."/>
            <person name="Brannstrom I.O."/>
            <person name="Guillou S."/>
            <person name="Cros-Aarteil S."/>
            <person name="Calhoun S."/>
            <person name="Haridas S."/>
            <person name="Kuo A."/>
            <person name="Mondo S."/>
            <person name="Pangilinan J."/>
            <person name="Riley R."/>
            <person name="Labutti K."/>
            <person name="Andreopoulos B."/>
            <person name="Lipzen A."/>
            <person name="Chen C."/>
            <person name="Yanf M."/>
            <person name="Daum C."/>
            <person name="Ng V."/>
            <person name="Clum A."/>
            <person name="Steindorff A."/>
            <person name="Ohm R."/>
            <person name="Martin F."/>
            <person name="Silar P."/>
            <person name="Natvig D."/>
            <person name="Lalanne C."/>
            <person name="Gautier V."/>
            <person name="Ament-Velasquez S.L."/>
            <person name="Kruys A."/>
            <person name="Hutchinson M.I."/>
            <person name="Powell A.J."/>
            <person name="Barry K."/>
            <person name="Miller A.N."/>
            <person name="Grigoriev I.V."/>
            <person name="Debuchy R."/>
            <person name="Gladieux P."/>
            <person name="Thoren M.H."/>
            <person name="Johannesson H."/>
        </authorList>
    </citation>
    <scope>NUCLEOTIDE SEQUENCE</scope>
    <source>
        <strain evidence="9">SMH2532-1</strain>
    </source>
</reference>
<evidence type="ECO:0000259" key="8">
    <source>
        <dbReference type="Pfam" id="PF20684"/>
    </source>
</evidence>
<name>A0AA39XUH1_9PEZI</name>
<feature type="transmembrane region" description="Helical" evidence="7">
    <location>
        <begin position="131"/>
        <end position="149"/>
    </location>
</feature>
<dbReference type="InterPro" id="IPR049326">
    <property type="entry name" value="Rhodopsin_dom_fungi"/>
</dbReference>
<keyword evidence="10" id="KW-1185">Reference proteome</keyword>
<evidence type="ECO:0000256" key="4">
    <source>
        <dbReference type="ARBA" id="ARBA00023136"/>
    </source>
</evidence>
<feature type="transmembrane region" description="Helical" evidence="7">
    <location>
        <begin position="270"/>
        <end position="288"/>
    </location>
</feature>
<feature type="transmembrane region" description="Helical" evidence="7">
    <location>
        <begin position="192"/>
        <end position="216"/>
    </location>
</feature>
<feature type="domain" description="Rhodopsin" evidence="8">
    <location>
        <begin position="35"/>
        <end position="293"/>
    </location>
</feature>
<comment type="subcellular location">
    <subcellularLocation>
        <location evidence="1">Membrane</location>
        <topology evidence="1">Multi-pass membrane protein</topology>
    </subcellularLocation>
</comment>
<feature type="transmembrane region" description="Helical" evidence="7">
    <location>
        <begin position="18"/>
        <end position="38"/>
    </location>
</feature>
<dbReference type="AlphaFoldDB" id="A0AA39XUH1"/>
<feature type="compositionally biased region" description="Low complexity" evidence="6">
    <location>
        <begin position="161"/>
        <end position="174"/>
    </location>
</feature>
<comment type="caution">
    <text evidence="9">The sequence shown here is derived from an EMBL/GenBank/DDBJ whole genome shotgun (WGS) entry which is preliminary data.</text>
</comment>
<keyword evidence="3 7" id="KW-1133">Transmembrane helix</keyword>
<dbReference type="Pfam" id="PF20684">
    <property type="entry name" value="Fung_rhodopsin"/>
    <property type="match status" value="1"/>
</dbReference>
<dbReference type="GO" id="GO:0016020">
    <property type="term" value="C:membrane"/>
    <property type="evidence" value="ECO:0007669"/>
    <property type="project" value="UniProtKB-SubCell"/>
</dbReference>
<sequence>MASSGTTPSANEDRGQRLLASILSFSALVFVIYLARIWTRLRPKYALTAADYTITVAMVAKTLNIVFLVLAVQNGFGKHMVHIPGGTAGIITVSNLVLGCWMTGVLVSGFGRISIASLLLTLTSSFRWKMLLRLTIALQLLYMLTYEVVQLVQCQNIISSKSRVPSSSSPSSTSSPPPPSSSSQCLSRTSVFVFQLVSISIDMLSDLVCALLPILIVWRLSRSTLEKLLVILLMTSCLAATLCGIPKLYYLVTFDFSGRDQLYDLIPEFFWFRMEEGIVIAAACAPLLKGPVERCMRRVGLPTFGIPTRDLNTVMRVTV</sequence>
<organism evidence="9 10">
    <name type="scientific">Cercophora newfieldiana</name>
    <dbReference type="NCBI Taxonomy" id="92897"/>
    <lineage>
        <taxon>Eukaryota</taxon>
        <taxon>Fungi</taxon>
        <taxon>Dikarya</taxon>
        <taxon>Ascomycota</taxon>
        <taxon>Pezizomycotina</taxon>
        <taxon>Sordariomycetes</taxon>
        <taxon>Sordariomycetidae</taxon>
        <taxon>Sordariales</taxon>
        <taxon>Lasiosphaeriaceae</taxon>
        <taxon>Cercophora</taxon>
    </lineage>
</organism>
<accession>A0AA39XUH1</accession>
<evidence type="ECO:0000256" key="1">
    <source>
        <dbReference type="ARBA" id="ARBA00004141"/>
    </source>
</evidence>
<keyword evidence="4 7" id="KW-0472">Membrane</keyword>
<keyword evidence="2 7" id="KW-0812">Transmembrane</keyword>
<feature type="transmembrane region" description="Helical" evidence="7">
    <location>
        <begin position="90"/>
        <end position="110"/>
    </location>
</feature>
<proteinExistence type="inferred from homology"/>
<dbReference type="PANTHER" id="PTHR33048:SF129">
    <property type="entry name" value="INTEGRAL MEMBRANE PROTEIN-RELATED"/>
    <property type="match status" value="1"/>
</dbReference>
<evidence type="ECO:0000313" key="10">
    <source>
        <dbReference type="Proteomes" id="UP001174936"/>
    </source>
</evidence>
<evidence type="ECO:0000256" key="6">
    <source>
        <dbReference type="SAM" id="MobiDB-lite"/>
    </source>
</evidence>
<gene>
    <name evidence="9" type="ORF">B0T16DRAFT_249158</name>
</gene>
<dbReference type="InterPro" id="IPR052337">
    <property type="entry name" value="SAT4-like"/>
</dbReference>
<feature type="transmembrane region" description="Helical" evidence="7">
    <location>
        <begin position="50"/>
        <end position="70"/>
    </location>
</feature>
<evidence type="ECO:0000313" key="9">
    <source>
        <dbReference type="EMBL" id="KAK0639881.1"/>
    </source>
</evidence>
<feature type="region of interest" description="Disordered" evidence="6">
    <location>
        <begin position="161"/>
        <end position="185"/>
    </location>
</feature>
<dbReference type="PANTHER" id="PTHR33048">
    <property type="entry name" value="PTH11-LIKE INTEGRAL MEMBRANE PROTEIN (AFU_ORTHOLOGUE AFUA_5G11245)"/>
    <property type="match status" value="1"/>
</dbReference>
<evidence type="ECO:0000256" key="7">
    <source>
        <dbReference type="SAM" id="Phobius"/>
    </source>
</evidence>
<feature type="transmembrane region" description="Helical" evidence="7">
    <location>
        <begin position="228"/>
        <end position="250"/>
    </location>
</feature>
<dbReference type="Proteomes" id="UP001174936">
    <property type="component" value="Unassembled WGS sequence"/>
</dbReference>
<evidence type="ECO:0000256" key="3">
    <source>
        <dbReference type="ARBA" id="ARBA00022989"/>
    </source>
</evidence>